<evidence type="ECO:0000256" key="1">
    <source>
        <dbReference type="SAM" id="Phobius"/>
    </source>
</evidence>
<gene>
    <name evidence="2" type="ORF">C7460_101465</name>
</gene>
<proteinExistence type="predicted"/>
<reference evidence="2 3" key="1">
    <citation type="submission" date="2018-07" db="EMBL/GenBank/DDBJ databases">
        <title>Genomic Encyclopedia of Type Strains, Phase IV (KMG-IV): sequencing the most valuable type-strain genomes for metagenomic binning, comparative biology and taxonomic classification.</title>
        <authorList>
            <person name="Goeker M."/>
        </authorList>
    </citation>
    <scope>NUCLEOTIDE SEQUENCE [LARGE SCALE GENOMIC DNA]</scope>
    <source>
        <strain evidence="2 3">DSM 4134</strain>
    </source>
</reference>
<evidence type="ECO:0000313" key="2">
    <source>
        <dbReference type="EMBL" id="REE05946.1"/>
    </source>
</evidence>
<sequence length="60" mass="6522">MKRKTILQALTFVAVCWLGGRLFAFLAKEYGFTLSIGLGASLAIGMLLLVSIAVGRHLRK</sequence>
<organism evidence="2 3">
    <name type="scientific">Marinoscillum furvescens DSM 4134</name>
    <dbReference type="NCBI Taxonomy" id="1122208"/>
    <lineage>
        <taxon>Bacteria</taxon>
        <taxon>Pseudomonadati</taxon>
        <taxon>Bacteroidota</taxon>
        <taxon>Cytophagia</taxon>
        <taxon>Cytophagales</taxon>
        <taxon>Reichenbachiellaceae</taxon>
        <taxon>Marinoscillum</taxon>
    </lineage>
</organism>
<keyword evidence="3" id="KW-1185">Reference proteome</keyword>
<dbReference type="Proteomes" id="UP000256779">
    <property type="component" value="Unassembled WGS sequence"/>
</dbReference>
<keyword evidence="1" id="KW-1133">Transmembrane helix</keyword>
<dbReference type="AlphaFoldDB" id="A0A3D9LJX7"/>
<feature type="transmembrane region" description="Helical" evidence="1">
    <location>
        <begin position="34"/>
        <end position="54"/>
    </location>
</feature>
<comment type="caution">
    <text evidence="2">The sequence shown here is derived from an EMBL/GenBank/DDBJ whole genome shotgun (WGS) entry which is preliminary data.</text>
</comment>
<accession>A0A3D9LJX7</accession>
<dbReference type="EMBL" id="QREG01000001">
    <property type="protein sequence ID" value="REE05946.1"/>
    <property type="molecule type" value="Genomic_DNA"/>
</dbReference>
<protein>
    <submittedName>
        <fullName evidence="2">Uncharacterized protein</fullName>
    </submittedName>
</protein>
<keyword evidence="1" id="KW-0812">Transmembrane</keyword>
<dbReference type="RefSeq" id="WP_115866437.1">
    <property type="nucleotide sequence ID" value="NZ_QREG01000001.1"/>
</dbReference>
<name>A0A3D9LJX7_MARFU</name>
<evidence type="ECO:0000313" key="3">
    <source>
        <dbReference type="Proteomes" id="UP000256779"/>
    </source>
</evidence>
<keyword evidence="1" id="KW-0472">Membrane</keyword>